<feature type="compositionally biased region" description="Low complexity" evidence="1">
    <location>
        <begin position="228"/>
        <end position="251"/>
    </location>
</feature>
<keyword evidence="5" id="KW-1185">Reference proteome</keyword>
<feature type="compositionally biased region" description="Basic and acidic residues" evidence="1">
    <location>
        <begin position="120"/>
        <end position="130"/>
    </location>
</feature>
<accession>A0A674MQV3</accession>
<evidence type="ECO:0000256" key="2">
    <source>
        <dbReference type="SAM" id="Phobius"/>
    </source>
</evidence>
<evidence type="ECO:0000256" key="1">
    <source>
        <dbReference type="SAM" id="MobiDB-lite"/>
    </source>
</evidence>
<feature type="domain" description="EH" evidence="3">
    <location>
        <begin position="363"/>
        <end position="454"/>
    </location>
</feature>
<feature type="region of interest" description="Disordered" evidence="1">
    <location>
        <begin position="1014"/>
        <end position="1050"/>
    </location>
</feature>
<name>A0A674MQV3_TAKRU</name>
<keyword evidence="2" id="KW-1133">Transmembrane helix</keyword>
<dbReference type="InterPro" id="IPR000261">
    <property type="entry name" value="EH_dom"/>
</dbReference>
<feature type="region of interest" description="Disordered" evidence="1">
    <location>
        <begin position="108"/>
        <end position="130"/>
    </location>
</feature>
<proteinExistence type="predicted"/>
<dbReference type="Gene3D" id="1.10.238.10">
    <property type="entry name" value="EF-hand"/>
    <property type="match status" value="1"/>
</dbReference>
<dbReference type="PROSITE" id="PS50031">
    <property type="entry name" value="EH"/>
    <property type="match status" value="1"/>
</dbReference>
<dbReference type="PANTHER" id="PTHR15463:SF2">
    <property type="entry name" value="SYNERGIN GAMMA"/>
    <property type="match status" value="1"/>
</dbReference>
<evidence type="ECO:0000259" key="3">
    <source>
        <dbReference type="PROSITE" id="PS50031"/>
    </source>
</evidence>
<dbReference type="Ensembl" id="ENSTRUT00000067030.1">
    <property type="protein sequence ID" value="ENSTRUP00000063857.1"/>
    <property type="gene ID" value="ENSTRUG00000004428.3"/>
</dbReference>
<dbReference type="InterPro" id="IPR011992">
    <property type="entry name" value="EF-hand-dom_pair"/>
</dbReference>
<protein>
    <submittedName>
        <fullName evidence="4">Synergin gamma</fullName>
    </submittedName>
</protein>
<feature type="compositionally biased region" description="Polar residues" evidence="1">
    <location>
        <begin position="773"/>
        <end position="783"/>
    </location>
</feature>
<dbReference type="Pfam" id="PF12763">
    <property type="entry name" value="EH"/>
    <property type="match status" value="1"/>
</dbReference>
<feature type="compositionally biased region" description="Low complexity" evidence="1">
    <location>
        <begin position="189"/>
        <end position="215"/>
    </location>
</feature>
<dbReference type="InterPro" id="IPR059024">
    <property type="entry name" value="SYNRG_C"/>
</dbReference>
<gene>
    <name evidence="4" type="primary">synrg</name>
</gene>
<keyword evidence="2" id="KW-0472">Membrane</keyword>
<feature type="region of interest" description="Disordered" evidence="1">
    <location>
        <begin position="679"/>
        <end position="700"/>
    </location>
</feature>
<dbReference type="AlphaFoldDB" id="A0A674MQV3"/>
<feature type="region of interest" description="Disordered" evidence="1">
    <location>
        <begin position="177"/>
        <end position="266"/>
    </location>
</feature>
<feature type="region of interest" description="Disordered" evidence="1">
    <location>
        <begin position="751"/>
        <end position="786"/>
    </location>
</feature>
<feature type="compositionally biased region" description="Polar residues" evidence="1">
    <location>
        <begin position="655"/>
        <end position="664"/>
    </location>
</feature>
<organism evidence="4 5">
    <name type="scientific">Takifugu rubripes</name>
    <name type="common">Japanese pufferfish</name>
    <name type="synonym">Fugu rubripes</name>
    <dbReference type="NCBI Taxonomy" id="31033"/>
    <lineage>
        <taxon>Eukaryota</taxon>
        <taxon>Metazoa</taxon>
        <taxon>Chordata</taxon>
        <taxon>Craniata</taxon>
        <taxon>Vertebrata</taxon>
        <taxon>Euteleostomi</taxon>
        <taxon>Actinopterygii</taxon>
        <taxon>Neopterygii</taxon>
        <taxon>Teleostei</taxon>
        <taxon>Neoteleostei</taxon>
        <taxon>Acanthomorphata</taxon>
        <taxon>Eupercaria</taxon>
        <taxon>Tetraodontiformes</taxon>
        <taxon>Tetradontoidea</taxon>
        <taxon>Tetraodontidae</taxon>
        <taxon>Takifugu</taxon>
    </lineage>
</organism>
<feature type="region of interest" description="Disordered" evidence="1">
    <location>
        <begin position="643"/>
        <end position="664"/>
    </location>
</feature>
<reference evidence="4" key="2">
    <citation type="submission" date="2025-08" db="UniProtKB">
        <authorList>
            <consortium name="Ensembl"/>
        </authorList>
    </citation>
    <scope>IDENTIFICATION</scope>
</reference>
<feature type="compositionally biased region" description="Low complexity" evidence="1">
    <location>
        <begin position="302"/>
        <end position="312"/>
    </location>
</feature>
<dbReference type="Proteomes" id="UP000005226">
    <property type="component" value="Chromosome 11"/>
</dbReference>
<sequence>MSSHKRVMAVLTCVSSKFKPFFFFLYSFMYPVGGLGPPQGMVPIQQQQQQQQQQGFPMVPVMQPNMQGMMGMNFGGQMPPGAIGMAIGMQTPGMAFLGQPQFMGMRPAGPQYTADMQKQMAEEHQKRLEQQQKMLEEDRKRRQFEEQKQKLRLLSSVKPKTGEKSRDDALEAIKGNLDGFSRDAKMHPTQSSQTKKQESSSSHPSVSTHSLSPTLCEDNDDFSDFQGPSDAPTSFPAPTSPSTSSAFGFSTQAHLQPPSSVPKAVLSEDSNDFCDFIQGPTNVFPSSNLSSQANQVQPPSPSQRTGLSSSSSSVSQSFSTSVSIPTVTQHSAVNTSSKTAFQGVGVYPQQEHIQPLLPGWIFNDSLVPEIFKKVLEFTMTPSGIDTAKLYPILMSSGLPREALGQIWASANRTTPGMLTKEELYTVLALIGVAQSGLPAMNVEILSQFPSPPVPNLPALAMAMATVMPQHQQPMMNNPPISMAIPTPAPPVLQMAPVAPTQAPTNASFIPSFPPVQVNGFKESDDDDFQEFQEAPKPGVGDQTFSEFQGESAGSFPTTIAPPHQNSAATMLTPVSGSSSATSSDKYAVFKQLSVNQPAEPPPPASGFQFRRSFYNNPCFSSAGEGFADFKSVSADDGFTDFKTADSVSPLDPSEQAKQQHLAVSQSKNPLNMADLDLFSSPSVPAPTDTKPSTFPSVSGPPSLVLLQGGAKPSGGAADDFGDFALFGSSSDAAQSSAEGGAAAAPQDDFADFMAFGSSGGEPKKESSVGVQRETAQQQPQPSTDKYDVFKQLSLEGGLAYDDTKECGGGSFSSLKSDTDDFADFQSSKFCTALGASEKTLVDKVAAFKQAKEDCASVKSLDLPSIGGSSVGKDDSEDALSVQLDMKLSDIGGDLKHVMSDSSLDLPSLSAHQPPATGEELIEAFADFSSKDGLDAEDDFGDFASTFSEKSDSPAAPAEAGSEGNQSEVSDEFGAFQGDKPKFGKSDFLKASAQANVKSSEEMIKNELATFDLSVQGSHKRSHSLGDKEIRRSPPSPAPEQPFRDRSNTLSEKPALPVIRDKYKDLTGEVEESERYAYEWQRCLENALEVITNANNILNGISSSSVCTEVIQSAQGMEYLLGVVEVYRVTKRVELGIKATAVCSEKLQQLLKDINRVWNNLMGFMSLAKLTPDESSLDFSFCVLRHGIKNAKELACGVCLLNVDARSKAFNSETDNFKLLYGGHQYHASCANFWINCVEPKPPGLILPDLL</sequence>
<evidence type="ECO:0000313" key="5">
    <source>
        <dbReference type="Proteomes" id="UP000005226"/>
    </source>
</evidence>
<dbReference type="InterPro" id="IPR039656">
    <property type="entry name" value="SYNRG"/>
</dbReference>
<feature type="region of interest" description="Disordered" evidence="1">
    <location>
        <begin position="285"/>
        <end position="312"/>
    </location>
</feature>
<evidence type="ECO:0000313" key="4">
    <source>
        <dbReference type="Ensembl" id="ENSTRUP00000063857.1"/>
    </source>
</evidence>
<keyword evidence="2" id="KW-0812">Transmembrane</keyword>
<reference evidence="4 5" key="1">
    <citation type="journal article" date="2011" name="Genome Biol. Evol.">
        <title>Integration of the genetic map and genome assembly of fugu facilitates insights into distinct features of genome evolution in teleosts and mammals.</title>
        <authorList>
            <person name="Kai W."/>
            <person name="Kikuchi K."/>
            <person name="Tohari S."/>
            <person name="Chew A.K."/>
            <person name="Tay A."/>
            <person name="Fujiwara A."/>
            <person name="Hosoya S."/>
            <person name="Suetake H."/>
            <person name="Naruse K."/>
            <person name="Brenner S."/>
            <person name="Suzuki Y."/>
            <person name="Venkatesh B."/>
        </authorList>
    </citation>
    <scope>NUCLEOTIDE SEQUENCE [LARGE SCALE GENOMIC DNA]</scope>
</reference>
<feature type="transmembrane region" description="Helical" evidence="2">
    <location>
        <begin position="21"/>
        <end position="42"/>
    </location>
</feature>
<dbReference type="CDD" id="cd00052">
    <property type="entry name" value="EH"/>
    <property type="match status" value="1"/>
</dbReference>
<dbReference type="GeneTree" id="ENSGT00390000010789"/>
<dbReference type="GO" id="GO:0030130">
    <property type="term" value="C:clathrin coat of trans-Golgi network vesicle"/>
    <property type="evidence" value="ECO:0007669"/>
    <property type="project" value="TreeGrafter"/>
</dbReference>
<dbReference type="PANTHER" id="PTHR15463">
    <property type="entry name" value="AP1 GAMMA SUBUNIT BINDING PROTEIN 1"/>
    <property type="match status" value="1"/>
</dbReference>
<feature type="compositionally biased region" description="Polar residues" evidence="1">
    <location>
        <begin position="285"/>
        <end position="297"/>
    </location>
</feature>
<dbReference type="SUPFAM" id="SSF47473">
    <property type="entry name" value="EF-hand"/>
    <property type="match status" value="1"/>
</dbReference>
<reference evidence="4" key="3">
    <citation type="submission" date="2025-09" db="UniProtKB">
        <authorList>
            <consortium name="Ensembl"/>
        </authorList>
    </citation>
    <scope>IDENTIFICATION</scope>
</reference>
<dbReference type="Pfam" id="PF25999">
    <property type="entry name" value="SYNRG_C"/>
    <property type="match status" value="1"/>
</dbReference>
<feature type="region of interest" description="Disordered" evidence="1">
    <location>
        <begin position="935"/>
        <end position="976"/>
    </location>
</feature>